<dbReference type="InterPro" id="IPR032821">
    <property type="entry name" value="PKS_assoc"/>
</dbReference>
<keyword evidence="2" id="KW-0596">Phosphopantetheine</keyword>
<feature type="domain" description="Carrier" evidence="15">
    <location>
        <begin position="1634"/>
        <end position="1709"/>
    </location>
</feature>
<evidence type="ECO:0000256" key="2">
    <source>
        <dbReference type="ARBA" id="ARBA00022450"/>
    </source>
</evidence>
<protein>
    <recommendedName>
        <fullName evidence="13">6-deoxyerythronolide-B synthase</fullName>
        <ecNumber evidence="13">2.3.1.94</ecNumber>
    </recommendedName>
</protein>
<feature type="domain" description="PKS/mFAS DH" evidence="17">
    <location>
        <begin position="915"/>
        <end position="1184"/>
    </location>
</feature>
<dbReference type="Gene3D" id="3.40.50.720">
    <property type="entry name" value="NAD(P)-binding Rossmann-like Domain"/>
    <property type="match status" value="1"/>
</dbReference>
<dbReference type="SUPFAM" id="SSF53901">
    <property type="entry name" value="Thiolase-like"/>
    <property type="match status" value="1"/>
</dbReference>
<dbReference type="SUPFAM" id="SSF51735">
    <property type="entry name" value="NAD(P)-binding Rossmann-fold domains"/>
    <property type="match status" value="2"/>
</dbReference>
<comment type="pathway">
    <text evidence="11">Antibiotic biosynthesis; erythromycin biosynthesis.</text>
</comment>
<dbReference type="GO" id="GO:0004312">
    <property type="term" value="F:fatty acid synthase activity"/>
    <property type="evidence" value="ECO:0007669"/>
    <property type="project" value="TreeGrafter"/>
</dbReference>
<feature type="region of interest" description="N-terminal hotdog fold" evidence="14">
    <location>
        <begin position="915"/>
        <end position="1038"/>
    </location>
</feature>
<dbReference type="InterPro" id="IPR014043">
    <property type="entry name" value="Acyl_transferase_dom"/>
</dbReference>
<keyword evidence="19" id="KW-1185">Reference proteome</keyword>
<dbReference type="Gene3D" id="3.40.47.10">
    <property type="match status" value="1"/>
</dbReference>
<dbReference type="InterPro" id="IPR014030">
    <property type="entry name" value="Ketoacyl_synth_N"/>
</dbReference>
<dbReference type="InterPro" id="IPR016039">
    <property type="entry name" value="Thiolase-like"/>
</dbReference>
<dbReference type="GO" id="GO:0047879">
    <property type="term" value="F:erythronolide synthase activity"/>
    <property type="evidence" value="ECO:0007669"/>
    <property type="project" value="UniProtKB-EC"/>
</dbReference>
<evidence type="ECO:0000256" key="3">
    <source>
        <dbReference type="ARBA" id="ARBA00022553"/>
    </source>
</evidence>
<keyword evidence="6" id="KW-0045">Antibiotic biosynthesis</keyword>
<dbReference type="Proteomes" id="UP000019277">
    <property type="component" value="Unassembled WGS sequence"/>
</dbReference>
<dbReference type="InterPro" id="IPR049552">
    <property type="entry name" value="PKS_DH_N"/>
</dbReference>
<comment type="subunit">
    <text evidence="12">Homodimer. Erythronolide synthase is composed of EryAI, EryAII and EryAIII multimodular (2 modules) polypeptides each coding for a functional synthase subunit which participates in 2 of the six FAS-like elongation steps required for formation of the polyketide. Module 1, 2, 3, 4, 5, and 6 participating in biosynthesis steps 1, 2, 3, 4, 5, and 6, respectively.</text>
</comment>
<dbReference type="eggNOG" id="COG3321">
    <property type="taxonomic scope" value="Bacteria"/>
</dbReference>
<keyword evidence="7" id="KW-0511">Multifunctional enzyme</keyword>
<evidence type="ECO:0000313" key="18">
    <source>
        <dbReference type="EMBL" id="EWC59366.1"/>
    </source>
</evidence>
<evidence type="ECO:0000259" key="16">
    <source>
        <dbReference type="PROSITE" id="PS52004"/>
    </source>
</evidence>
<dbReference type="GO" id="GO:0006633">
    <property type="term" value="P:fatty acid biosynthetic process"/>
    <property type="evidence" value="ECO:0007669"/>
    <property type="project" value="InterPro"/>
</dbReference>
<organism evidence="18 19">
    <name type="scientific">Actinokineospora spheciospongiae</name>
    <dbReference type="NCBI Taxonomy" id="909613"/>
    <lineage>
        <taxon>Bacteria</taxon>
        <taxon>Bacillati</taxon>
        <taxon>Actinomycetota</taxon>
        <taxon>Actinomycetes</taxon>
        <taxon>Pseudonocardiales</taxon>
        <taxon>Pseudonocardiaceae</taxon>
        <taxon>Actinokineospora</taxon>
    </lineage>
</organism>
<feature type="region of interest" description="C-terminal hotdog fold" evidence="14">
    <location>
        <begin position="1052"/>
        <end position="1184"/>
    </location>
</feature>
<dbReference type="PANTHER" id="PTHR43775:SF51">
    <property type="entry name" value="INACTIVE PHENOLPHTHIOCEROL SYNTHESIS POLYKETIDE SYNTHASE TYPE I PKS1-RELATED"/>
    <property type="match status" value="1"/>
</dbReference>
<keyword evidence="8 18" id="KW-0012">Acyltransferase</keyword>
<dbReference type="Pfam" id="PF16197">
    <property type="entry name" value="KAsynt_C_assoc"/>
    <property type="match status" value="1"/>
</dbReference>
<dbReference type="Gene3D" id="1.10.1200.10">
    <property type="entry name" value="ACP-like"/>
    <property type="match status" value="1"/>
</dbReference>
<proteinExistence type="predicted"/>
<evidence type="ECO:0000259" key="15">
    <source>
        <dbReference type="PROSITE" id="PS50075"/>
    </source>
</evidence>
<dbReference type="Pfam" id="PF00109">
    <property type="entry name" value="ketoacyl-synt"/>
    <property type="match status" value="1"/>
</dbReference>
<dbReference type="PATRIC" id="fig|909613.9.peg.5306"/>
<dbReference type="SMART" id="SM01294">
    <property type="entry name" value="PKS_PP_betabranch"/>
    <property type="match status" value="1"/>
</dbReference>
<dbReference type="InterPro" id="IPR009081">
    <property type="entry name" value="PP-bd_ACP"/>
</dbReference>
<keyword evidence="5" id="KW-0677">Repeat</keyword>
<evidence type="ECO:0000256" key="11">
    <source>
        <dbReference type="ARBA" id="ARBA00060622"/>
    </source>
</evidence>
<keyword evidence="3" id="KW-0597">Phosphoprotein</keyword>
<dbReference type="STRING" id="909613.UO65_5312"/>
<dbReference type="PROSITE" id="PS00012">
    <property type="entry name" value="PHOSPHOPANTETHEINE"/>
    <property type="match status" value="1"/>
</dbReference>
<dbReference type="InterPro" id="IPR049551">
    <property type="entry name" value="PKS_DH_C"/>
</dbReference>
<dbReference type="InterPro" id="IPR018201">
    <property type="entry name" value="Ketoacyl_synth_AS"/>
</dbReference>
<dbReference type="Pfam" id="PF08990">
    <property type="entry name" value="Docking"/>
    <property type="match status" value="1"/>
</dbReference>
<dbReference type="SUPFAM" id="SSF47336">
    <property type="entry name" value="ACP-like"/>
    <property type="match status" value="1"/>
</dbReference>
<dbReference type="OrthoDB" id="9778690at2"/>
<dbReference type="SMART" id="SM00823">
    <property type="entry name" value="PKS_PP"/>
    <property type="match status" value="1"/>
</dbReference>
<keyword evidence="4 18" id="KW-0808">Transferase</keyword>
<dbReference type="InterPro" id="IPR020806">
    <property type="entry name" value="PKS_PP-bd"/>
</dbReference>
<comment type="catalytic activity">
    <reaction evidence="9">
        <text>6 (S)-methylmalonyl-CoA + propanoyl-CoA + 6 NADPH + 12 H(+) = 6-deoxyerythronolide B + 6 CO2 + 6 NADP(+) + 7 CoA + H2O</text>
        <dbReference type="Rhea" id="RHEA:23068"/>
        <dbReference type="ChEBI" id="CHEBI:15377"/>
        <dbReference type="ChEBI" id="CHEBI:15378"/>
        <dbReference type="ChEBI" id="CHEBI:16089"/>
        <dbReference type="ChEBI" id="CHEBI:16526"/>
        <dbReference type="ChEBI" id="CHEBI:57287"/>
        <dbReference type="ChEBI" id="CHEBI:57327"/>
        <dbReference type="ChEBI" id="CHEBI:57392"/>
        <dbReference type="ChEBI" id="CHEBI:57783"/>
        <dbReference type="ChEBI" id="CHEBI:58349"/>
        <dbReference type="EC" id="2.3.1.94"/>
    </reaction>
</comment>
<dbReference type="SUPFAM" id="SSF55048">
    <property type="entry name" value="Probable ACP-binding domain of malonyl-CoA ACP transacylase"/>
    <property type="match status" value="1"/>
</dbReference>
<evidence type="ECO:0000256" key="6">
    <source>
        <dbReference type="ARBA" id="ARBA00023194"/>
    </source>
</evidence>
<dbReference type="InterPro" id="IPR050091">
    <property type="entry name" value="PKS_NRPS_Biosynth_Enz"/>
</dbReference>
<dbReference type="InterPro" id="IPR014031">
    <property type="entry name" value="Ketoacyl_synth_C"/>
</dbReference>
<dbReference type="Pfam" id="PF00698">
    <property type="entry name" value="Acyl_transf_1"/>
    <property type="match status" value="1"/>
</dbReference>
<evidence type="ECO:0000256" key="12">
    <source>
        <dbReference type="ARBA" id="ARBA00063272"/>
    </source>
</evidence>
<dbReference type="PANTHER" id="PTHR43775">
    <property type="entry name" value="FATTY ACID SYNTHASE"/>
    <property type="match status" value="1"/>
</dbReference>
<comment type="caution">
    <text evidence="18">The sequence shown here is derived from an EMBL/GenBank/DDBJ whole genome shotgun (WGS) entry which is preliminary data.</text>
</comment>
<dbReference type="InterPro" id="IPR049900">
    <property type="entry name" value="PKS_mFAS_DH"/>
</dbReference>
<reference evidence="18 19" key="1">
    <citation type="journal article" date="2014" name="Genome Announc.">
        <title>Draft Genome Sequence of the Antitrypanosomally Active Sponge-Associated Bacterium Actinokineospora sp. Strain EG49.</title>
        <authorList>
            <person name="Harjes J."/>
            <person name="Ryu T."/>
            <person name="Abdelmohsen U.R."/>
            <person name="Moitinho-Silva L."/>
            <person name="Horn H."/>
            <person name="Ravasi T."/>
            <person name="Hentschel U."/>
        </authorList>
    </citation>
    <scope>NUCLEOTIDE SEQUENCE [LARGE SCALE GENOMIC DNA]</scope>
    <source>
        <strain evidence="18 19">EG49</strain>
    </source>
</reference>
<evidence type="ECO:0000256" key="1">
    <source>
        <dbReference type="ARBA" id="ARBA00001957"/>
    </source>
</evidence>
<dbReference type="InterPro" id="IPR015083">
    <property type="entry name" value="NorB/c/GfsB-D-like_docking"/>
</dbReference>
<dbReference type="InterPro" id="IPR013968">
    <property type="entry name" value="PKS_KR"/>
</dbReference>
<feature type="active site" description="Proton donor; for dehydratase activity" evidence="14">
    <location>
        <position position="1107"/>
    </location>
</feature>
<dbReference type="Pfam" id="PF02801">
    <property type="entry name" value="Ketoacyl-synt_C"/>
    <property type="match status" value="1"/>
</dbReference>
<evidence type="ECO:0000256" key="14">
    <source>
        <dbReference type="PROSITE-ProRule" id="PRU01363"/>
    </source>
</evidence>
<gene>
    <name evidence="18" type="ORF">UO65_5312</name>
</gene>
<evidence type="ECO:0000259" key="17">
    <source>
        <dbReference type="PROSITE" id="PS52019"/>
    </source>
</evidence>
<dbReference type="PROSITE" id="PS00606">
    <property type="entry name" value="KS3_1"/>
    <property type="match status" value="1"/>
</dbReference>
<dbReference type="GO" id="GO:0033068">
    <property type="term" value="P:macrolide biosynthetic process"/>
    <property type="evidence" value="ECO:0007669"/>
    <property type="project" value="UniProtKB-ARBA"/>
</dbReference>
<dbReference type="InterPro" id="IPR020807">
    <property type="entry name" value="PKS_DH"/>
</dbReference>
<dbReference type="SMART" id="SM00827">
    <property type="entry name" value="PKS_AT"/>
    <property type="match status" value="1"/>
</dbReference>
<dbReference type="Gene3D" id="3.40.366.10">
    <property type="entry name" value="Malonyl-Coenzyme A Acyl Carrier Protein, domain 2"/>
    <property type="match status" value="1"/>
</dbReference>
<dbReference type="PROSITE" id="PS52004">
    <property type="entry name" value="KS3_2"/>
    <property type="match status" value="1"/>
</dbReference>
<evidence type="ECO:0000256" key="8">
    <source>
        <dbReference type="ARBA" id="ARBA00023315"/>
    </source>
</evidence>
<dbReference type="FunFam" id="3.40.47.10:FF:000019">
    <property type="entry name" value="Polyketide synthase type I"/>
    <property type="match status" value="1"/>
</dbReference>
<evidence type="ECO:0000256" key="10">
    <source>
        <dbReference type="ARBA" id="ARBA00060158"/>
    </source>
</evidence>
<dbReference type="Pfam" id="PF08659">
    <property type="entry name" value="KR"/>
    <property type="match status" value="1"/>
</dbReference>
<feature type="domain" description="Ketosynthase family 3 (KS3)" evidence="16">
    <location>
        <begin position="37"/>
        <end position="455"/>
    </location>
</feature>
<dbReference type="InterPro" id="IPR006162">
    <property type="entry name" value="Ppantetheine_attach_site"/>
</dbReference>
<dbReference type="EC" id="2.3.1.94" evidence="13"/>
<dbReference type="InterPro" id="IPR016035">
    <property type="entry name" value="Acyl_Trfase/lysoPLipase"/>
</dbReference>
<dbReference type="Gene3D" id="3.10.129.110">
    <property type="entry name" value="Polyketide synthase dehydratase"/>
    <property type="match status" value="1"/>
</dbReference>
<dbReference type="SMART" id="SM00825">
    <property type="entry name" value="PKS_KS"/>
    <property type="match status" value="1"/>
</dbReference>
<dbReference type="FunFam" id="3.40.366.10:FF:000002">
    <property type="entry name" value="Probable polyketide synthase 2"/>
    <property type="match status" value="1"/>
</dbReference>
<feature type="active site" description="Proton acceptor; for dehydratase activity" evidence="14">
    <location>
        <position position="947"/>
    </location>
</feature>
<dbReference type="InterPro" id="IPR057326">
    <property type="entry name" value="KR_dom"/>
</dbReference>
<dbReference type="SUPFAM" id="SSF52151">
    <property type="entry name" value="FabD/lysophospholipase-like"/>
    <property type="match status" value="1"/>
</dbReference>
<dbReference type="FunFam" id="1.10.1200.10:FF:000007">
    <property type="entry name" value="Probable polyketide synthase pks17"/>
    <property type="match status" value="1"/>
</dbReference>
<evidence type="ECO:0000256" key="4">
    <source>
        <dbReference type="ARBA" id="ARBA00022679"/>
    </source>
</evidence>
<dbReference type="PROSITE" id="PS50075">
    <property type="entry name" value="CARRIER"/>
    <property type="match status" value="1"/>
</dbReference>
<accession>W7ISF7</accession>
<sequence>MTAPKGTTDKLVEALRTAVKETERLRAQNQRLVSAATDPIAIVGMACRYPDGVSSPEDLWDLVAAGGDAIAPVPADRGWDVGGLAGDGATTLLGGFLPGAAEFDPGFFGISPREALGMDPQQRLLLETSWEAVERAGIDPVSLRGSRTGVFVGTNGQDYAYLVVRSAAESTGEVGTGIAASAMSGRLAYTLGLEGPAVTVDTACSSSLVALHSATQALRAGECSLALAGGVNVMSTPGALVEFSRQGGLAPDGRCKAFSDEANGTGWAEGVGVLLLERLSDARRNNHRVLAVVRGSAVNSDGASNGFTAPSGPSQQRVIRAALANARLTEDDVDAVEAHGTGTSLGDPIEAQALLATYGRNRERPLLLGSIKSNIGHTQAAAGVAGVIKVVMAMRHGLLPKTLHAENRSARVDWSAGSVELLTEQVPWPDRGRPRRAAVSSFGISGTNAHTILEQAPDQVPGEESPDAVVPWVVSGRTLPALRDQVTRLVRHVGAGAPAAADVAVGLATGRSALEHRAVVVGRDSAELAGALAAWVAGDAAPGVVTGTVGRPGRLAVLFTGQGSQRLGMGRGLHARFPVFAAAFDEVAAELDRHLPGPVREVMWGSDADALNATNWSQPALFAVEVALYRLVESWGVRADLVAGHSLGEITAAHVAGVLDLPDACRLVAARATLMGALPSGGAMLAVAATEEDVTPLLVPSVSIAAVNGPRAVVVAGAAADVERIAGTAAERGWKHKRLTVSHAFHSPLMDPMVADFAAAVAGIGFGDPEIPLVSNVTGAVAGPGLVRDPGYWVRHVREPVRFGDGVRALLAAGATTFLELGPDATLCAMVGDAAPDPVTAVPVLRAGRDEETTAVAALAGLFARGEAVTWPAFFGPLGARPVDLPTYAFQHDRFWPESAGTGDAAAVGQAALGHALLGSTVDLADDGGAVLTGRLSLATLPWLADHVISGRVLFPGTGFAELALRAGDEVGADLVEELTLAAPLELPRHGGVAVQVRVGAADDNGRRAIGVHSRDAEHGGEWVRHATGTLGTGARESTPDFAAGAWPPPGTDPVDLTDFYDSGHYGPAFRGLRAVWRRDGEVFAEVALPAPARGVDRLGIHPALLDAVLHAVGWVDSPDGGRGVLPFSWEDLALHRTGATALRVRLTHAGTDTVGIEAVDAAGLPVVTAGRLVLRAPSARDAARRPDWLFRVDWTPFEAAPVAGRRFAVLGADPGGLPGAVRHDTADSALDTRPDAVFAPITGDSALTATTTALELVQHWLADERADDVPLVFVTDGAVSGADLPAAGVWGLVRTAQFENPGRFLLLDAAAGAWPLLAVAPRLLAEGETQAVLDDSGVRVARLARFTGDAPAPQWNSAGTVLITGGTGGLGAHLARHLVAERGVRHLLLVSRRGPDAPGARELEAELIAHGADITIAACDAADRDALAGVLAGVPAEHPVTAVVHTAGVLDDGTVPALTPQRLDTVLRPKVDAARNLHELTADLEAFVLFSSVAGTLGSPGQANYSAANAALDALARQRHAAGLPALSLAWGPWAQDAGMTGALTQTDLRRMADSGSAPLTVAQGLALFDAATATGEPVLVPLAVRRGARAGAPHPLLRDLVRAPRRRTAADTAPAVPVADRIAGLDERARTRFVLDLVRAEVAAVLAHPSTEDVGDDREFRDLGMDSLTAVDLRNRLAAVTGLRMSATLVFDYPTPAELAGHLLSRLGGGATAVRGPDLVAELDRLEAALAGADPDPVTRAGIAARLHGLSTRWSTTAERADGAAVTEKLSSASTDEIFAFIDNELGRQSER</sequence>
<dbReference type="Pfam" id="PF00550">
    <property type="entry name" value="PP-binding"/>
    <property type="match status" value="1"/>
</dbReference>
<dbReference type="SMART" id="SM00822">
    <property type="entry name" value="PKS_KR"/>
    <property type="match status" value="1"/>
</dbReference>
<comment type="function">
    <text evidence="10">Involved in the biosynthesis of antibiotic erythromycin via the biosynthesis of its aglycone precursor, 6-deoxyerythronolide B (6-dEB).</text>
</comment>
<evidence type="ECO:0000256" key="5">
    <source>
        <dbReference type="ARBA" id="ARBA00022737"/>
    </source>
</evidence>
<dbReference type="CDD" id="cd00833">
    <property type="entry name" value="PKS"/>
    <property type="match status" value="1"/>
</dbReference>
<comment type="cofactor">
    <cofactor evidence="1">
        <name>pantetheine 4'-phosphate</name>
        <dbReference type="ChEBI" id="CHEBI:47942"/>
    </cofactor>
</comment>
<dbReference type="InterPro" id="IPR020841">
    <property type="entry name" value="PKS_Beta-ketoAc_synthase_dom"/>
</dbReference>
<dbReference type="EMBL" id="AYXG01000206">
    <property type="protein sequence ID" value="EWC59366.1"/>
    <property type="molecule type" value="Genomic_DNA"/>
</dbReference>
<dbReference type="GO" id="GO:0031177">
    <property type="term" value="F:phosphopantetheine binding"/>
    <property type="evidence" value="ECO:0007669"/>
    <property type="project" value="InterPro"/>
</dbReference>
<dbReference type="Pfam" id="PF14765">
    <property type="entry name" value="PS-DH"/>
    <property type="match status" value="1"/>
</dbReference>
<evidence type="ECO:0000313" key="19">
    <source>
        <dbReference type="Proteomes" id="UP000019277"/>
    </source>
</evidence>
<dbReference type="GO" id="GO:0004315">
    <property type="term" value="F:3-oxoacyl-[acyl-carrier-protein] synthase activity"/>
    <property type="evidence" value="ECO:0007669"/>
    <property type="project" value="InterPro"/>
</dbReference>
<dbReference type="InterPro" id="IPR001227">
    <property type="entry name" value="Ac_transferase_dom_sf"/>
</dbReference>
<dbReference type="InterPro" id="IPR016036">
    <property type="entry name" value="Malonyl_transacylase_ACP-bd"/>
</dbReference>
<dbReference type="PROSITE" id="PS52019">
    <property type="entry name" value="PKS_MFAS_DH"/>
    <property type="match status" value="1"/>
</dbReference>
<evidence type="ECO:0000256" key="9">
    <source>
        <dbReference type="ARBA" id="ARBA00052442"/>
    </source>
</evidence>
<evidence type="ECO:0000256" key="7">
    <source>
        <dbReference type="ARBA" id="ARBA00023268"/>
    </source>
</evidence>
<dbReference type="InterPro" id="IPR036291">
    <property type="entry name" value="NAD(P)-bd_dom_sf"/>
</dbReference>
<evidence type="ECO:0000256" key="13">
    <source>
        <dbReference type="ARBA" id="ARBA00066981"/>
    </source>
</evidence>
<name>W7ISF7_9PSEU</name>
<dbReference type="CDD" id="cd08956">
    <property type="entry name" value="KR_3_FAS_SDR_x"/>
    <property type="match status" value="1"/>
</dbReference>
<dbReference type="Gene3D" id="3.30.70.3290">
    <property type="match status" value="1"/>
</dbReference>
<dbReference type="InterPro" id="IPR042104">
    <property type="entry name" value="PKS_dehydratase_sf"/>
</dbReference>
<dbReference type="Pfam" id="PF21089">
    <property type="entry name" value="PKS_DH_N"/>
    <property type="match status" value="1"/>
</dbReference>
<dbReference type="InterPro" id="IPR036736">
    <property type="entry name" value="ACP-like_sf"/>
</dbReference>
<dbReference type="SMART" id="SM00826">
    <property type="entry name" value="PKS_DH"/>
    <property type="match status" value="1"/>
</dbReference>